<dbReference type="SUPFAM" id="SSF55979">
    <property type="entry name" value="DNA clamp"/>
    <property type="match status" value="3"/>
</dbReference>
<reference evidence="14" key="1">
    <citation type="submission" date="2014-08" db="EMBL/GenBank/DDBJ databases">
        <title>Coriobacteriaceae sp. complete genome.</title>
        <authorList>
            <person name="Looft T."/>
            <person name="Bayles D.O."/>
            <person name="Stanton T.B."/>
        </authorList>
    </citation>
    <scope>NUCLEOTIDE SEQUENCE [LARGE SCALE GENOMIC DNA]</scope>
    <source>
        <strain evidence="14">68-1-3</strain>
    </source>
</reference>
<dbReference type="GO" id="GO:0005737">
    <property type="term" value="C:cytoplasm"/>
    <property type="evidence" value="ECO:0007669"/>
    <property type="project" value="UniProtKB-SubCell"/>
</dbReference>
<evidence type="ECO:0000256" key="5">
    <source>
        <dbReference type="ARBA" id="ARBA00022695"/>
    </source>
</evidence>
<dbReference type="KEGG" id="cbac:JI75_00015"/>
<evidence type="ECO:0000256" key="6">
    <source>
        <dbReference type="ARBA" id="ARBA00022705"/>
    </source>
</evidence>
<feature type="domain" description="DNA polymerase III beta sliding clamp C-terminal" evidence="12">
    <location>
        <begin position="242"/>
        <end position="363"/>
    </location>
</feature>
<organism evidence="13 14">
    <name type="scientific">Berryella intestinalis</name>
    <dbReference type="NCBI Taxonomy" id="1531429"/>
    <lineage>
        <taxon>Bacteria</taxon>
        <taxon>Bacillati</taxon>
        <taxon>Actinomycetota</taxon>
        <taxon>Coriobacteriia</taxon>
        <taxon>Eggerthellales</taxon>
        <taxon>Eggerthellaceae</taxon>
        <taxon>Berryella</taxon>
    </lineage>
</organism>
<comment type="subcellular location">
    <subcellularLocation>
        <location evidence="1 9">Cytoplasm</location>
    </subcellularLocation>
</comment>
<keyword evidence="3 9" id="KW-0963">Cytoplasm</keyword>
<dbReference type="Gene3D" id="3.10.150.10">
    <property type="entry name" value="DNA Polymerase III, subunit A, domain 2"/>
    <property type="match status" value="1"/>
</dbReference>
<evidence type="ECO:0000256" key="1">
    <source>
        <dbReference type="ARBA" id="ARBA00004496"/>
    </source>
</evidence>
<dbReference type="CDD" id="cd00140">
    <property type="entry name" value="beta_clamp"/>
    <property type="match status" value="1"/>
</dbReference>
<evidence type="ECO:0000256" key="7">
    <source>
        <dbReference type="ARBA" id="ARBA00022932"/>
    </source>
</evidence>
<dbReference type="Proteomes" id="UP000031121">
    <property type="component" value="Chromosome"/>
</dbReference>
<dbReference type="Pfam" id="PF02767">
    <property type="entry name" value="DNA_pol3_beta_2"/>
    <property type="match status" value="1"/>
</dbReference>
<dbReference type="SMART" id="SM00480">
    <property type="entry name" value="POL3Bc"/>
    <property type="match status" value="1"/>
</dbReference>
<evidence type="ECO:0000256" key="4">
    <source>
        <dbReference type="ARBA" id="ARBA00022679"/>
    </source>
</evidence>
<dbReference type="GO" id="GO:0003677">
    <property type="term" value="F:DNA binding"/>
    <property type="evidence" value="ECO:0007669"/>
    <property type="project" value="UniProtKB-UniRule"/>
</dbReference>
<dbReference type="AlphaFoldDB" id="A0A0A8B1T1"/>
<keyword evidence="4 9" id="KW-0808">Transferase</keyword>
<name>A0A0A8B1T1_9ACTN</name>
<gene>
    <name evidence="13" type="ORF">JI75_00015</name>
</gene>
<dbReference type="InterPro" id="IPR046938">
    <property type="entry name" value="DNA_clamp_sf"/>
</dbReference>
<evidence type="ECO:0000256" key="3">
    <source>
        <dbReference type="ARBA" id="ARBA00022490"/>
    </source>
</evidence>
<evidence type="ECO:0000256" key="8">
    <source>
        <dbReference type="ARBA" id="ARBA00023125"/>
    </source>
</evidence>
<feature type="domain" description="DNA polymerase III beta sliding clamp central" evidence="11">
    <location>
        <begin position="128"/>
        <end position="240"/>
    </location>
</feature>
<keyword evidence="14" id="KW-1185">Reference proteome</keyword>
<keyword evidence="6 9" id="KW-0235">DNA replication</keyword>
<dbReference type="Gene3D" id="3.70.10.10">
    <property type="match status" value="1"/>
</dbReference>
<keyword evidence="8" id="KW-0238">DNA-binding</keyword>
<dbReference type="NCBIfam" id="TIGR00663">
    <property type="entry name" value="dnan"/>
    <property type="match status" value="1"/>
</dbReference>
<evidence type="ECO:0000256" key="2">
    <source>
        <dbReference type="ARBA" id="ARBA00010752"/>
    </source>
</evidence>
<accession>A0A0A8B1T1</accession>
<dbReference type="InterPro" id="IPR022635">
    <property type="entry name" value="DNA_polIII_beta_C"/>
</dbReference>
<comment type="function">
    <text evidence="9">Confers DNA tethering and processivity to DNA polymerases and other proteins. Acts as a clamp, forming a ring around DNA (a reaction catalyzed by the clamp-loading complex) which diffuses in an ATP-independent manner freely and bidirectionally along dsDNA. Initially characterized for its ability to contact the catalytic subunit of DNA polymerase III (Pol III), a complex, multichain enzyme responsible for most of the replicative synthesis in bacteria; Pol III exhibits 3'-5' exonuclease proofreading activity. The beta chain is required for initiation of replication as well as for processivity of DNA replication.</text>
</comment>
<dbReference type="GO" id="GO:0006271">
    <property type="term" value="P:DNA strand elongation involved in DNA replication"/>
    <property type="evidence" value="ECO:0007669"/>
    <property type="project" value="TreeGrafter"/>
</dbReference>
<dbReference type="InterPro" id="IPR001001">
    <property type="entry name" value="DNA_polIII_beta"/>
</dbReference>
<dbReference type="OrthoDB" id="468978at2"/>
<dbReference type="GO" id="GO:0009360">
    <property type="term" value="C:DNA polymerase III complex"/>
    <property type="evidence" value="ECO:0007669"/>
    <property type="project" value="InterPro"/>
</dbReference>
<keyword evidence="7 9" id="KW-0239">DNA-directed DNA polymerase</keyword>
<dbReference type="PANTHER" id="PTHR30478:SF0">
    <property type="entry name" value="BETA SLIDING CLAMP"/>
    <property type="match status" value="1"/>
</dbReference>
<comment type="similarity">
    <text evidence="2 9">Belongs to the beta sliding clamp family.</text>
</comment>
<dbReference type="PANTHER" id="PTHR30478">
    <property type="entry name" value="DNA POLYMERASE III SUBUNIT BETA"/>
    <property type="match status" value="1"/>
</dbReference>
<dbReference type="InterPro" id="IPR022634">
    <property type="entry name" value="DNA_polIII_beta_N"/>
</dbReference>
<dbReference type="PIRSF" id="PIRSF000804">
    <property type="entry name" value="DNA_pol_III_b"/>
    <property type="match status" value="1"/>
</dbReference>
<dbReference type="GO" id="GO:0003887">
    <property type="term" value="F:DNA-directed DNA polymerase activity"/>
    <property type="evidence" value="ECO:0007669"/>
    <property type="project" value="UniProtKB-UniRule"/>
</dbReference>
<dbReference type="RefSeq" id="WP_039687818.1">
    <property type="nucleotide sequence ID" value="NZ_CP009302.1"/>
</dbReference>
<keyword evidence="5 9" id="KW-0548">Nucleotidyltransferase</keyword>
<evidence type="ECO:0000313" key="14">
    <source>
        <dbReference type="Proteomes" id="UP000031121"/>
    </source>
</evidence>
<dbReference type="InterPro" id="IPR022637">
    <property type="entry name" value="DNA_polIII_beta_cen"/>
</dbReference>
<feature type="domain" description="DNA polymerase III beta sliding clamp N-terminal" evidence="10">
    <location>
        <begin position="1"/>
        <end position="116"/>
    </location>
</feature>
<sequence>MKFSINQTELSNALAIVQKGVSTRSTLPILAGIYLEAHHDSIVFQTTDLDLSIQFTSTALVEEAGSAVLPGKLLVDIVKSLPDAAVHVSTDGETATITCDNSSFSIKGLSAQDWPGFPFVKTDQQISIPFETFSSMAKKVSNVVSRDDSRPILTGVLITLEDGALKMVATDSYRLSVTQKASDMGEGEFSAVISGAFVAELAALPKSGDDISIALAENQIVVSYRGTSFVNRRIEGKYPNYKQLLPSSHATRAVVDTAALAAAVKRAALLGSSGSSVRFSVSPEAQIITISSVRQDVGSTQEIVPAQVEGDPCEIAFNSSYVGEGLNSAPSDTIALELQGSMKPGIFKDTRSEDYLYLVMPVRLS</sequence>
<reference evidence="13 14" key="2">
    <citation type="journal article" date="2015" name="Genome Announc.">
        <title>Complete Genome Sequence of Coriobacteriaceae Strain 68-1-3, a Novel Mucus-Degrading Isolate from the Swine Intestinal Tract.</title>
        <authorList>
            <person name="Looft T."/>
            <person name="Bayles D.O."/>
            <person name="Alt D.P."/>
            <person name="Stanton T.B."/>
        </authorList>
    </citation>
    <scope>NUCLEOTIDE SEQUENCE [LARGE SCALE GENOMIC DNA]</scope>
    <source>
        <strain evidence="13 14">68-1-3</strain>
    </source>
</reference>
<dbReference type="Pfam" id="PF00712">
    <property type="entry name" value="DNA_pol3_beta"/>
    <property type="match status" value="1"/>
</dbReference>
<dbReference type="STRING" id="1531429.JI75_00015"/>
<dbReference type="HOGENOM" id="CLU_038149_2_1_11"/>
<evidence type="ECO:0000259" key="11">
    <source>
        <dbReference type="Pfam" id="PF02767"/>
    </source>
</evidence>
<comment type="subunit">
    <text evidence="9">Forms a ring-shaped head-to-tail homodimer around DNA.</text>
</comment>
<evidence type="ECO:0000259" key="10">
    <source>
        <dbReference type="Pfam" id="PF00712"/>
    </source>
</evidence>
<evidence type="ECO:0000259" key="12">
    <source>
        <dbReference type="Pfam" id="PF02768"/>
    </source>
</evidence>
<evidence type="ECO:0000313" key="13">
    <source>
        <dbReference type="EMBL" id="AJC11334.1"/>
    </source>
</evidence>
<protein>
    <recommendedName>
        <fullName evidence="9">Beta sliding clamp</fullName>
    </recommendedName>
</protein>
<dbReference type="Pfam" id="PF02768">
    <property type="entry name" value="DNA_pol3_beta_3"/>
    <property type="match status" value="1"/>
</dbReference>
<evidence type="ECO:0000256" key="9">
    <source>
        <dbReference type="PIRNR" id="PIRNR000804"/>
    </source>
</evidence>
<dbReference type="GO" id="GO:0008408">
    <property type="term" value="F:3'-5' exonuclease activity"/>
    <property type="evidence" value="ECO:0007669"/>
    <property type="project" value="InterPro"/>
</dbReference>
<dbReference type="EMBL" id="CP009302">
    <property type="protein sequence ID" value="AJC11334.1"/>
    <property type="molecule type" value="Genomic_DNA"/>
</dbReference>
<proteinExistence type="inferred from homology"/>